<dbReference type="PANTHER" id="PTHR13610">
    <property type="entry name" value="METHYLTRANSFERASE DOMAIN-CONTAINING PROTEIN"/>
    <property type="match status" value="1"/>
</dbReference>
<keyword evidence="4" id="KW-0472">Membrane</keyword>
<evidence type="ECO:0000256" key="4">
    <source>
        <dbReference type="SAM" id="Phobius"/>
    </source>
</evidence>
<feature type="transmembrane region" description="Helical" evidence="4">
    <location>
        <begin position="6"/>
        <end position="35"/>
    </location>
</feature>
<dbReference type="Gene3D" id="3.40.50.150">
    <property type="entry name" value="Vaccinia Virus protein VP39"/>
    <property type="match status" value="1"/>
</dbReference>
<evidence type="ECO:0000313" key="6">
    <source>
        <dbReference type="Proteomes" id="UP000614469"/>
    </source>
</evidence>
<reference evidence="5 6" key="1">
    <citation type="submission" date="2020-08" db="EMBL/GenBank/DDBJ databases">
        <title>Bridging the membrane lipid divide: bacteria of the FCB group superphylum have the potential to synthesize archaeal ether lipids.</title>
        <authorList>
            <person name="Villanueva L."/>
            <person name="Von Meijenfeldt F.A.B."/>
            <person name="Westbye A.B."/>
            <person name="Yadav S."/>
            <person name="Hopmans E.C."/>
            <person name="Dutilh B.E."/>
            <person name="Sinninghe Damste J.S."/>
        </authorList>
    </citation>
    <scope>NUCLEOTIDE SEQUENCE [LARGE SCALE GENOMIC DNA]</scope>
    <source>
        <strain evidence="5">NIOZ-UU36</strain>
    </source>
</reference>
<keyword evidence="3" id="KW-0949">S-adenosyl-L-methionine</keyword>
<dbReference type="PANTHER" id="PTHR13610:SF11">
    <property type="entry name" value="METHYLTRANSFERASE DOMAIN-CONTAINING PROTEIN"/>
    <property type="match status" value="1"/>
</dbReference>
<name>A0A8J6NL19_9CHLR</name>
<evidence type="ECO:0000313" key="5">
    <source>
        <dbReference type="EMBL" id="MBC8334900.1"/>
    </source>
</evidence>
<dbReference type="GO" id="GO:0032259">
    <property type="term" value="P:methylation"/>
    <property type="evidence" value="ECO:0007669"/>
    <property type="project" value="UniProtKB-KW"/>
</dbReference>
<evidence type="ECO:0000256" key="2">
    <source>
        <dbReference type="ARBA" id="ARBA00022679"/>
    </source>
</evidence>
<gene>
    <name evidence="5" type="ORF">H8E29_06530</name>
</gene>
<protein>
    <submittedName>
        <fullName evidence="5">Class I SAM-dependent methyltransferase</fullName>
    </submittedName>
</protein>
<keyword evidence="2" id="KW-0808">Transferase</keyword>
<dbReference type="InterPro" id="IPR029063">
    <property type="entry name" value="SAM-dependent_MTases_sf"/>
</dbReference>
<keyword evidence="1 5" id="KW-0489">Methyltransferase</keyword>
<organism evidence="5 6">
    <name type="scientific">Candidatus Desulfolinea nitratireducens</name>
    <dbReference type="NCBI Taxonomy" id="2841698"/>
    <lineage>
        <taxon>Bacteria</taxon>
        <taxon>Bacillati</taxon>
        <taxon>Chloroflexota</taxon>
        <taxon>Anaerolineae</taxon>
        <taxon>Anaerolineales</taxon>
        <taxon>Anaerolineales incertae sedis</taxon>
        <taxon>Candidatus Desulfolinea</taxon>
    </lineage>
</organism>
<dbReference type="EMBL" id="JACNJN010000083">
    <property type="protein sequence ID" value="MBC8334900.1"/>
    <property type="molecule type" value="Genomic_DNA"/>
</dbReference>
<keyword evidence="4" id="KW-0812">Transmembrane</keyword>
<dbReference type="GO" id="GO:0016279">
    <property type="term" value="F:protein-lysine N-methyltransferase activity"/>
    <property type="evidence" value="ECO:0007669"/>
    <property type="project" value="InterPro"/>
</dbReference>
<evidence type="ECO:0000256" key="1">
    <source>
        <dbReference type="ARBA" id="ARBA00022603"/>
    </source>
</evidence>
<proteinExistence type="predicted"/>
<comment type="caution">
    <text evidence="5">The sequence shown here is derived from an EMBL/GenBank/DDBJ whole genome shotgun (WGS) entry which is preliminary data.</text>
</comment>
<dbReference type="AlphaFoldDB" id="A0A8J6NL19"/>
<sequence>MIFQIFFVILYIAAILSLLYGLWTIVPFFYGLPWVPTAHDRVRRALEMVDLRPDELLYDLGAGDGRIILMAAKDFGARAIGIEASPMQFAFTWLRIFFSGVKSKVSVRRENFYRTEFSDADVIFAYLTSDQAIRLQDDLASQLKPGARVVAVAFDFPDWKPNDFDEGYLLFSYTMPPQKGGMLAYFTERESELE</sequence>
<dbReference type="InterPro" id="IPR026170">
    <property type="entry name" value="FAM173A/B"/>
</dbReference>
<dbReference type="Proteomes" id="UP000614469">
    <property type="component" value="Unassembled WGS sequence"/>
</dbReference>
<accession>A0A8J6NL19</accession>
<dbReference type="SUPFAM" id="SSF53335">
    <property type="entry name" value="S-adenosyl-L-methionine-dependent methyltransferases"/>
    <property type="match status" value="1"/>
</dbReference>
<evidence type="ECO:0000256" key="3">
    <source>
        <dbReference type="ARBA" id="ARBA00022691"/>
    </source>
</evidence>
<dbReference type="CDD" id="cd02440">
    <property type="entry name" value="AdoMet_MTases"/>
    <property type="match status" value="1"/>
</dbReference>
<keyword evidence="4" id="KW-1133">Transmembrane helix</keyword>